<evidence type="ECO:0000256" key="1">
    <source>
        <dbReference type="ARBA" id="ARBA00023125"/>
    </source>
</evidence>
<dbReference type="InterPro" id="IPR036388">
    <property type="entry name" value="WH-like_DNA-bd_sf"/>
</dbReference>
<dbReference type="PANTHER" id="PTHR43214">
    <property type="entry name" value="TWO-COMPONENT RESPONSE REGULATOR"/>
    <property type="match status" value="1"/>
</dbReference>
<evidence type="ECO:0000256" key="2">
    <source>
        <dbReference type="PROSITE-ProRule" id="PRU00169"/>
    </source>
</evidence>
<dbReference type="InterPro" id="IPR001789">
    <property type="entry name" value="Sig_transdc_resp-reg_receiver"/>
</dbReference>
<dbReference type="InterPro" id="IPR011006">
    <property type="entry name" value="CheY-like_superfamily"/>
</dbReference>
<evidence type="ECO:0000259" key="4">
    <source>
        <dbReference type="PROSITE" id="PS50110"/>
    </source>
</evidence>
<accession>A0ABT8R9P8</accession>
<dbReference type="Pfam" id="PF00196">
    <property type="entry name" value="GerE"/>
    <property type="match status" value="1"/>
</dbReference>
<keyword evidence="6" id="KW-1185">Reference proteome</keyword>
<keyword evidence="1" id="KW-0238">DNA-binding</keyword>
<dbReference type="CDD" id="cd06170">
    <property type="entry name" value="LuxR_C_like"/>
    <property type="match status" value="1"/>
</dbReference>
<dbReference type="SUPFAM" id="SSF46894">
    <property type="entry name" value="C-terminal effector domain of the bipartite response regulators"/>
    <property type="match status" value="1"/>
</dbReference>
<name>A0ABT8R9P8_9BACT</name>
<dbReference type="SUPFAM" id="SSF52172">
    <property type="entry name" value="CheY-like"/>
    <property type="match status" value="1"/>
</dbReference>
<protein>
    <submittedName>
        <fullName evidence="5">Response regulator transcription factor</fullName>
    </submittedName>
</protein>
<dbReference type="PROSITE" id="PS50043">
    <property type="entry name" value="HTH_LUXR_2"/>
    <property type="match status" value="1"/>
</dbReference>
<feature type="domain" description="HTH luxR-type" evidence="3">
    <location>
        <begin position="222"/>
        <end position="287"/>
    </location>
</feature>
<sequence>MKRDDYQELIRKYYRKELSEAELVRFNQLQNTAAFAKKLTEFKLFRDLFDMQSLYEQTQLLMSGIAFRSGKDTYSTIVHVAIVDNHVSFSKQMAETIAAFSGYQVLWEAISGPACIKNLSAHPLPDILLITNTRQPEMDSYQLVAWVKSNYPQIQMLITTQAEDELLEQMLEAGAGNYVRKDAEPVELKKMLDSAVRRKLYKADPLAAPILKSAMLKQPPVESNKLALLSKREIEIIKLTCNEYSSSVIAERLNLSSHTVNTHRKNILQKLGVKTQLGLVRFALQNGLIDSP</sequence>
<comment type="caution">
    <text evidence="5">The sequence shown here is derived from an EMBL/GenBank/DDBJ whole genome shotgun (WGS) entry which is preliminary data.</text>
</comment>
<dbReference type="SMART" id="SM00421">
    <property type="entry name" value="HTH_LUXR"/>
    <property type="match status" value="1"/>
</dbReference>
<proteinExistence type="predicted"/>
<dbReference type="Gene3D" id="1.10.10.10">
    <property type="entry name" value="Winged helix-like DNA-binding domain superfamily/Winged helix DNA-binding domain"/>
    <property type="match status" value="1"/>
</dbReference>
<dbReference type="PANTHER" id="PTHR43214:SF43">
    <property type="entry name" value="TWO-COMPONENT RESPONSE REGULATOR"/>
    <property type="match status" value="1"/>
</dbReference>
<evidence type="ECO:0000313" key="5">
    <source>
        <dbReference type="EMBL" id="MDO1448421.1"/>
    </source>
</evidence>
<dbReference type="Gene3D" id="3.40.50.2300">
    <property type="match status" value="1"/>
</dbReference>
<gene>
    <name evidence="5" type="ORF">Q0590_19250</name>
</gene>
<dbReference type="Pfam" id="PF00072">
    <property type="entry name" value="Response_reg"/>
    <property type="match status" value="1"/>
</dbReference>
<comment type="caution">
    <text evidence="2">Lacks conserved residue(s) required for the propagation of feature annotation.</text>
</comment>
<dbReference type="Proteomes" id="UP001168528">
    <property type="component" value="Unassembled WGS sequence"/>
</dbReference>
<dbReference type="InterPro" id="IPR016032">
    <property type="entry name" value="Sig_transdc_resp-reg_C-effctor"/>
</dbReference>
<evidence type="ECO:0000313" key="6">
    <source>
        <dbReference type="Proteomes" id="UP001168528"/>
    </source>
</evidence>
<dbReference type="PROSITE" id="PS50110">
    <property type="entry name" value="RESPONSE_REGULATORY"/>
    <property type="match status" value="1"/>
</dbReference>
<dbReference type="EMBL" id="JAUKPO010000011">
    <property type="protein sequence ID" value="MDO1448421.1"/>
    <property type="molecule type" value="Genomic_DNA"/>
</dbReference>
<dbReference type="SMART" id="SM00448">
    <property type="entry name" value="REC"/>
    <property type="match status" value="1"/>
</dbReference>
<dbReference type="PRINTS" id="PR00038">
    <property type="entry name" value="HTHLUXR"/>
</dbReference>
<dbReference type="InterPro" id="IPR000792">
    <property type="entry name" value="Tscrpt_reg_LuxR_C"/>
</dbReference>
<dbReference type="InterPro" id="IPR039420">
    <property type="entry name" value="WalR-like"/>
</dbReference>
<evidence type="ECO:0000259" key="3">
    <source>
        <dbReference type="PROSITE" id="PS50043"/>
    </source>
</evidence>
<organism evidence="5 6">
    <name type="scientific">Rhodocytophaga aerolata</name>
    <dbReference type="NCBI Taxonomy" id="455078"/>
    <lineage>
        <taxon>Bacteria</taxon>
        <taxon>Pseudomonadati</taxon>
        <taxon>Bacteroidota</taxon>
        <taxon>Cytophagia</taxon>
        <taxon>Cytophagales</taxon>
        <taxon>Rhodocytophagaceae</taxon>
        <taxon>Rhodocytophaga</taxon>
    </lineage>
</organism>
<feature type="domain" description="Response regulatory" evidence="4">
    <location>
        <begin position="79"/>
        <end position="196"/>
    </location>
</feature>
<dbReference type="RefSeq" id="WP_302039221.1">
    <property type="nucleotide sequence ID" value="NZ_JAUKPO010000011.1"/>
</dbReference>
<reference evidence="5" key="1">
    <citation type="submission" date="2023-07" db="EMBL/GenBank/DDBJ databases">
        <title>The genome sequence of Rhodocytophaga aerolata KACC 12507.</title>
        <authorList>
            <person name="Zhang X."/>
        </authorList>
    </citation>
    <scope>NUCLEOTIDE SEQUENCE</scope>
    <source>
        <strain evidence="5">KACC 12507</strain>
    </source>
</reference>